<dbReference type="AlphaFoldDB" id="A0AAD4I2N0"/>
<feature type="region of interest" description="Disordered" evidence="1">
    <location>
        <begin position="320"/>
        <end position="368"/>
    </location>
</feature>
<dbReference type="InterPro" id="IPR015920">
    <property type="entry name" value="Cellobiose_DH-like_cyt"/>
</dbReference>
<evidence type="ECO:0000313" key="4">
    <source>
        <dbReference type="EMBL" id="KAG7291465.1"/>
    </source>
</evidence>
<feature type="compositionally biased region" description="Gly residues" evidence="1">
    <location>
        <begin position="333"/>
        <end position="354"/>
    </location>
</feature>
<dbReference type="PANTHER" id="PTHR47797">
    <property type="entry name" value="DEHYDROGENASE, PUTATIVE (AFU_ORTHOLOGUE AFUA_8G05805)-RELATED"/>
    <property type="match status" value="1"/>
</dbReference>
<feature type="region of interest" description="Disordered" evidence="1">
    <location>
        <begin position="236"/>
        <end position="278"/>
    </location>
</feature>
<gene>
    <name evidence="4" type="ORF">NEMBOFW57_001484</name>
</gene>
<protein>
    <recommendedName>
        <fullName evidence="3">Cellobiose dehydrogenase-like cytochrome domain-containing protein</fullName>
    </recommendedName>
</protein>
<feature type="signal peptide" evidence="2">
    <location>
        <begin position="1"/>
        <end position="18"/>
    </location>
</feature>
<feature type="domain" description="Cellobiose dehydrogenase-like cytochrome" evidence="3">
    <location>
        <begin position="33"/>
        <end position="202"/>
    </location>
</feature>
<sequence length="368" mass="38020">MGLGQLLLVALSGTQVWAALSEPAKRQSATTKYCPGGTQICFSEFREPASDIAYRIAIPDVSAAPFDVLLQIVAPIDKAGWAAIAWGGKMNLNPLTVGWPNGGSAVVSSRWSTGRTVPGVYAGATYAVLPTTTTNATHWQLDVLCTGCSQWEGGSLNPNGVNNLAWAKNTRAVNTASSNTSSFGIHDGRGVFSHDLSAAKIPKGVFDAVVYGLSNPSSTPSSSAAPVVSTAVTTVPKPVTPSSSSIVSTRLTQLPSSSGPGVVTTRVTELPKPTTSTPPVVVITTRVTKPLPTTVPTGGVTSQPTKVTTPSILTITVTARPPATTQDNEGPPWTGGGPPWGKGKGGGPPWGRGGRWPRRERLAAPPQE</sequence>
<dbReference type="Gene3D" id="2.60.40.1210">
    <property type="entry name" value="Cellobiose dehydrogenase, cytochrome domain"/>
    <property type="match status" value="1"/>
</dbReference>
<dbReference type="PANTHER" id="PTHR47797:SF5">
    <property type="entry name" value="CELLOBIOSE DEHYDROGENASE CYTOCHROME DOMAIN-CONTAINING PROTEIN"/>
    <property type="match status" value="1"/>
</dbReference>
<dbReference type="EMBL" id="JAHCVI010000001">
    <property type="protein sequence ID" value="KAG7291465.1"/>
    <property type="molecule type" value="Genomic_DNA"/>
</dbReference>
<dbReference type="SUPFAM" id="SSF49344">
    <property type="entry name" value="CBD9-like"/>
    <property type="match status" value="1"/>
</dbReference>
<feature type="chain" id="PRO_5042133239" description="Cellobiose dehydrogenase-like cytochrome domain-containing protein" evidence="2">
    <location>
        <begin position="19"/>
        <end position="368"/>
    </location>
</feature>
<comment type="caution">
    <text evidence="4">The sequence shown here is derived from an EMBL/GenBank/DDBJ whole genome shotgun (WGS) entry which is preliminary data.</text>
</comment>
<evidence type="ECO:0000259" key="3">
    <source>
        <dbReference type="Pfam" id="PF16010"/>
    </source>
</evidence>
<dbReference type="Pfam" id="PF16010">
    <property type="entry name" value="CDH-cyt"/>
    <property type="match status" value="1"/>
</dbReference>
<accession>A0AAD4I2N0</accession>
<dbReference type="Proteomes" id="UP001197093">
    <property type="component" value="Unassembled WGS sequence"/>
</dbReference>
<feature type="compositionally biased region" description="Low complexity" evidence="1">
    <location>
        <begin position="236"/>
        <end position="249"/>
    </location>
</feature>
<reference evidence="4" key="1">
    <citation type="submission" date="2023-02" db="EMBL/GenBank/DDBJ databases">
        <authorList>
            <person name="Palmer J.M."/>
        </authorList>
    </citation>
    <scope>NUCLEOTIDE SEQUENCE</scope>
    <source>
        <strain evidence="4">FW57</strain>
    </source>
</reference>
<keyword evidence="2" id="KW-0732">Signal</keyword>
<proteinExistence type="predicted"/>
<evidence type="ECO:0000256" key="2">
    <source>
        <dbReference type="SAM" id="SignalP"/>
    </source>
</evidence>
<name>A0AAD4I2N0_9PEZI</name>
<feature type="compositionally biased region" description="Polar residues" evidence="1">
    <location>
        <begin position="250"/>
        <end position="259"/>
    </location>
</feature>
<keyword evidence="5" id="KW-1185">Reference proteome</keyword>
<evidence type="ECO:0000313" key="5">
    <source>
        <dbReference type="Proteomes" id="UP001197093"/>
    </source>
</evidence>
<evidence type="ECO:0000256" key="1">
    <source>
        <dbReference type="SAM" id="MobiDB-lite"/>
    </source>
</evidence>
<organism evidence="4 5">
    <name type="scientific">Staphylotrichum longicolle</name>
    <dbReference type="NCBI Taxonomy" id="669026"/>
    <lineage>
        <taxon>Eukaryota</taxon>
        <taxon>Fungi</taxon>
        <taxon>Dikarya</taxon>
        <taxon>Ascomycota</taxon>
        <taxon>Pezizomycotina</taxon>
        <taxon>Sordariomycetes</taxon>
        <taxon>Sordariomycetidae</taxon>
        <taxon>Sordariales</taxon>
        <taxon>Chaetomiaceae</taxon>
        <taxon>Staphylotrichum</taxon>
    </lineage>
</organism>
<dbReference type="CDD" id="cd09630">
    <property type="entry name" value="CDH_like_cytochrome"/>
    <property type="match status" value="1"/>
</dbReference>